<dbReference type="Proteomes" id="UP000000455">
    <property type="component" value="Segment"/>
</dbReference>
<evidence type="ECO:0000313" key="1">
    <source>
        <dbReference type="EMBL" id="AFC22275.1"/>
    </source>
</evidence>
<dbReference type="RefSeq" id="YP_006986444.1">
    <property type="nucleotide sequence ID" value="NC_019398.1"/>
</dbReference>
<organism evidence="1 2">
    <name type="scientific">Cronobacter phage vB_CsaM_GAP161</name>
    <dbReference type="NCBI Taxonomy" id="1141138"/>
    <lineage>
        <taxon>Viruses</taxon>
        <taxon>Duplodnaviria</taxon>
        <taxon>Heunggongvirae</taxon>
        <taxon>Uroviricota</taxon>
        <taxon>Caudoviricetes</taxon>
        <taxon>Pantevenvirales</taxon>
        <taxon>Straboviridae</taxon>
        <taxon>Pseudotevenvirus</taxon>
        <taxon>Pseudotevenvirus gap161</taxon>
    </lineage>
</organism>
<evidence type="ECO:0000313" key="2">
    <source>
        <dbReference type="Proteomes" id="UP000000455"/>
    </source>
</evidence>
<dbReference type="OrthoDB" id="23304at10239"/>
<sequence>MKKALAAMQGLCYITHIETKQRKENIMNMNKNIASVVGCEVSNAERYDNGFSFCVPTELDAYKAAYKYRTMPMVNVTYSPNIEMWVVQVYNKV</sequence>
<dbReference type="KEGG" id="vg:13997710"/>
<proteinExistence type="predicted"/>
<reference evidence="1 2" key="1">
    <citation type="journal article" date="2012" name="J. Virol.">
        <title>Complete Genome Sequence of Cronobacter sakazakii Bacteriophage vB_CsaM_GAP161.</title>
        <authorList>
            <person name="Abbasifar R."/>
            <person name="Kropinski A.M."/>
            <person name="Sabour P.M."/>
            <person name="Ackermann H.W."/>
            <person name="Lingohr E.J."/>
            <person name="Griffiths M.W."/>
        </authorList>
    </citation>
    <scope>NUCLEOTIDE SEQUENCE [LARGE SCALE GENOMIC DNA]</scope>
</reference>
<gene>
    <name evidence="1" type="ORF">GAP161_165</name>
</gene>
<name>K4F9X6_9CAUD</name>
<keyword evidence="2" id="KW-1185">Reference proteome</keyword>
<dbReference type="GeneID" id="13997710"/>
<dbReference type="EMBL" id="JN882287">
    <property type="protein sequence ID" value="AFC22275.1"/>
    <property type="molecule type" value="Genomic_DNA"/>
</dbReference>
<protein>
    <submittedName>
        <fullName evidence="1">Uncharacterized protein</fullName>
    </submittedName>
</protein>
<accession>K4F9X6</accession>